<reference evidence="3 4" key="1">
    <citation type="journal article" date="2009" name="Stand. Genomic Sci.">
        <title>Complete genome sequence of Sanguibacter keddieii type strain (ST-74).</title>
        <authorList>
            <person name="Ivanova N."/>
            <person name="Sikorski J."/>
            <person name="Sims D."/>
            <person name="Brettin T."/>
            <person name="Detter J.C."/>
            <person name="Han C."/>
            <person name="Lapidus A."/>
            <person name="Copeland A."/>
            <person name="Glavina Del Rio T."/>
            <person name="Nolan M."/>
            <person name="Chen F."/>
            <person name="Lucas S."/>
            <person name="Tice H."/>
            <person name="Cheng J.F."/>
            <person name="Bruce D."/>
            <person name="Goodwin L."/>
            <person name="Pitluck S."/>
            <person name="Pati A."/>
            <person name="Mavromatis K."/>
            <person name="Chen A."/>
            <person name="Palaniappan K."/>
            <person name="D'haeseleer P."/>
            <person name="Chain P."/>
            <person name="Bristow J."/>
            <person name="Eisen J.A."/>
            <person name="Markowitz V."/>
            <person name="Hugenholtz P."/>
            <person name="Goker M."/>
            <person name="Pukall R."/>
            <person name="Klenk H.P."/>
            <person name="Kyrpides N.C."/>
        </authorList>
    </citation>
    <scope>NUCLEOTIDE SEQUENCE [LARGE SCALE GENOMIC DNA]</scope>
    <source>
        <strain evidence="4">ATCC 51767 / DSM 10542 / NCFB 3025 / ST-74</strain>
    </source>
</reference>
<feature type="transmembrane region" description="Helical" evidence="1">
    <location>
        <begin position="348"/>
        <end position="368"/>
    </location>
</feature>
<feature type="transmembrane region" description="Helical" evidence="1">
    <location>
        <begin position="201"/>
        <end position="219"/>
    </location>
</feature>
<protein>
    <recommendedName>
        <fullName evidence="2">Acyltransferase 3 domain-containing protein</fullName>
    </recommendedName>
</protein>
<name>D1BFD7_SANKS</name>
<dbReference type="KEGG" id="ske:Sked_35530"/>
<dbReference type="STRING" id="446469.Sked_35530"/>
<feature type="transmembrane region" description="Helical" evidence="1">
    <location>
        <begin position="12"/>
        <end position="33"/>
    </location>
</feature>
<dbReference type="RefSeq" id="WP_012868508.1">
    <property type="nucleotide sequence ID" value="NC_013521.1"/>
</dbReference>
<evidence type="ECO:0000313" key="4">
    <source>
        <dbReference type="Proteomes" id="UP000000322"/>
    </source>
</evidence>
<organism evidence="3 4">
    <name type="scientific">Sanguibacter keddieii (strain ATCC 51767 / DSM 10542 / NCFB 3025 / ST-74)</name>
    <dbReference type="NCBI Taxonomy" id="446469"/>
    <lineage>
        <taxon>Bacteria</taxon>
        <taxon>Bacillati</taxon>
        <taxon>Actinomycetota</taxon>
        <taxon>Actinomycetes</taxon>
        <taxon>Micrococcales</taxon>
        <taxon>Sanguibacteraceae</taxon>
        <taxon>Sanguibacter</taxon>
    </lineage>
</organism>
<dbReference type="HOGENOM" id="CLU_039835_2_0_11"/>
<keyword evidence="1" id="KW-1133">Transmembrane helix</keyword>
<feature type="transmembrane region" description="Helical" evidence="1">
    <location>
        <begin position="314"/>
        <end position="336"/>
    </location>
</feature>
<feature type="transmembrane region" description="Helical" evidence="1">
    <location>
        <begin position="145"/>
        <end position="166"/>
    </location>
</feature>
<dbReference type="Proteomes" id="UP000000322">
    <property type="component" value="Chromosome"/>
</dbReference>
<feature type="transmembrane region" description="Helical" evidence="1">
    <location>
        <begin position="271"/>
        <end position="294"/>
    </location>
</feature>
<keyword evidence="1" id="KW-0812">Transmembrane</keyword>
<proteinExistence type="predicted"/>
<keyword evidence="1" id="KW-0472">Membrane</keyword>
<dbReference type="eggNOG" id="COG1835">
    <property type="taxonomic scope" value="Bacteria"/>
</dbReference>
<evidence type="ECO:0000259" key="2">
    <source>
        <dbReference type="Pfam" id="PF01757"/>
    </source>
</evidence>
<keyword evidence="4" id="KW-1185">Reference proteome</keyword>
<feature type="transmembrane region" description="Helical" evidence="1">
    <location>
        <begin position="173"/>
        <end position="195"/>
    </location>
</feature>
<dbReference type="InterPro" id="IPR002656">
    <property type="entry name" value="Acyl_transf_3_dom"/>
</dbReference>
<accession>D1BFD7</accession>
<sequence length="377" mass="40643">MPLTAGSRDRFADLLRTLALGAVVLGHWTMAAIGRDAEGGLVVDNVLNSERWLWPLTWVLVLIPLFFFVGGFSNATSWSRVVERTTGPTGEAPGPLRLWVVFVRRRLGGLLRPLVPFVLLVAAVVAVALALGAPPGLTRTVTVVVVMPLWFVAVFAVLALVAPVMLRLHRRYGWRVVVALSLAVLVVELVLMVSGEAAVGYANYVLVWGTAQQLGFAYADGSLQRLPRRAVAWWAVLVLVALAAVTASPWWAESMIGLSGERSNFSPPGIVPLLLGLVQIPVALLLRPVVAPLLDRPRTARALDAASGSSMRAFLWHLPVMVAVTGVLLVLDVPFPDPGTATWWLTRPLWFAVLGLALWGVLAATDALRARTARGVR</sequence>
<feature type="domain" description="Acyltransferase 3" evidence="2">
    <location>
        <begin position="11"/>
        <end position="364"/>
    </location>
</feature>
<dbReference type="AlphaFoldDB" id="D1BFD7"/>
<evidence type="ECO:0000313" key="3">
    <source>
        <dbReference type="EMBL" id="ACZ23440.1"/>
    </source>
</evidence>
<feature type="transmembrane region" description="Helical" evidence="1">
    <location>
        <begin position="53"/>
        <end position="72"/>
    </location>
</feature>
<feature type="transmembrane region" description="Helical" evidence="1">
    <location>
        <begin position="231"/>
        <end position="251"/>
    </location>
</feature>
<dbReference type="GO" id="GO:0016747">
    <property type="term" value="F:acyltransferase activity, transferring groups other than amino-acyl groups"/>
    <property type="evidence" value="ECO:0007669"/>
    <property type="project" value="InterPro"/>
</dbReference>
<dbReference type="Pfam" id="PF01757">
    <property type="entry name" value="Acyl_transf_3"/>
    <property type="match status" value="1"/>
</dbReference>
<dbReference type="EMBL" id="CP001819">
    <property type="protein sequence ID" value="ACZ23440.1"/>
    <property type="molecule type" value="Genomic_DNA"/>
</dbReference>
<feature type="transmembrane region" description="Helical" evidence="1">
    <location>
        <begin position="114"/>
        <end position="133"/>
    </location>
</feature>
<evidence type="ECO:0000256" key="1">
    <source>
        <dbReference type="SAM" id="Phobius"/>
    </source>
</evidence>
<gene>
    <name evidence="3" type="ordered locus">Sked_35530</name>
</gene>